<keyword evidence="1" id="KW-0472">Membrane</keyword>
<gene>
    <name evidence="3" type="ORF">FYJ68_04445</name>
</gene>
<protein>
    <submittedName>
        <fullName evidence="3">Isopeptide-forming domain-containing fimbrial protein</fullName>
    </submittedName>
</protein>
<dbReference type="Gene3D" id="2.60.40.740">
    <property type="match status" value="1"/>
</dbReference>
<evidence type="ECO:0000313" key="4">
    <source>
        <dbReference type="Proteomes" id="UP000469325"/>
    </source>
</evidence>
<organism evidence="3 4">
    <name type="scientific">Olsenella porci</name>
    <dbReference type="NCBI Taxonomy" id="2652279"/>
    <lineage>
        <taxon>Bacteria</taxon>
        <taxon>Bacillati</taxon>
        <taxon>Actinomycetota</taxon>
        <taxon>Coriobacteriia</taxon>
        <taxon>Coriobacteriales</taxon>
        <taxon>Atopobiaceae</taxon>
        <taxon>Olsenella</taxon>
    </lineage>
</organism>
<evidence type="ECO:0000256" key="1">
    <source>
        <dbReference type="SAM" id="Phobius"/>
    </source>
</evidence>
<dbReference type="Pfam" id="PF17802">
    <property type="entry name" value="SpaA"/>
    <property type="match status" value="1"/>
</dbReference>
<name>A0A6N7XMA2_9ACTN</name>
<dbReference type="InterPro" id="IPR026466">
    <property type="entry name" value="Fim_isopep_form_D2_dom"/>
</dbReference>
<proteinExistence type="predicted"/>
<dbReference type="InterPro" id="IPR041033">
    <property type="entry name" value="SpaA_PFL_dom_1"/>
</dbReference>
<dbReference type="NCBIfam" id="TIGR04226">
    <property type="entry name" value="RrgB_K2N_iso_D2"/>
    <property type="match status" value="1"/>
</dbReference>
<dbReference type="InterPro" id="IPR013783">
    <property type="entry name" value="Ig-like_fold"/>
</dbReference>
<dbReference type="Gene3D" id="2.60.40.10">
    <property type="entry name" value="Immunoglobulins"/>
    <property type="match status" value="1"/>
</dbReference>
<comment type="caution">
    <text evidence="3">The sequence shown here is derived from an EMBL/GenBank/DDBJ whole genome shotgun (WGS) entry which is preliminary data.</text>
</comment>
<sequence length="567" mass="58935">MVVTKRLSSRLGRRPSLLATLVVALLALVLVPSASWARAKTGSLTVNVAEGSGSSSQLKAYQLFSADVADDDGTNKVVSNITWASSSAQAVVTAQIKASDPTFTGTTAQECAEWLDKNVPSDSSSASSSPVVLAIAKAMMTSRVTPTSVTAGDRTELAEGYWLLVSDDTAVGTGQSGTSPILVVVGGLPVTASTKSSVPTVEKTVLEDSTDAWQKQADATVGDSLYWKLQATIPAGIKGYTTYGITFHDTLTARLSAPSDVRVYVAAGTAGDEWEKAASAPDGWTELDPSEYTVSSEAQSSGSTLDVTVTDLVKSAATHGMEFSSGLRVVVIYDAPLSSEAGHGFDAPNVNTVTLRYPRSPYSDTYSETEESTAVAYTWDLSLTKRDSSSDAKLAGAVLRITDDRGRHLTQSASWTTEDATVTTDANGLVTVSGVDSGTFDVEEVSAPQGYDAFAGSRRITLSVTLDPDQIVSGKDKAANKAGLEAVSPLRVDSFDAYAGTAQVSALDDTTPKTPAGKAAKGIAKAVSSMLPKTGDPTSFIPVAILVVAGVATILASRRLRGRGDGR</sequence>
<feature type="domain" description="SpaA-like prealbumin fold" evidence="2">
    <location>
        <begin position="381"/>
        <end position="464"/>
    </location>
</feature>
<keyword evidence="1" id="KW-0812">Transmembrane</keyword>
<dbReference type="GO" id="GO:0005975">
    <property type="term" value="P:carbohydrate metabolic process"/>
    <property type="evidence" value="ECO:0007669"/>
    <property type="project" value="UniProtKB-ARBA"/>
</dbReference>
<reference evidence="3 4" key="1">
    <citation type="submission" date="2019-08" db="EMBL/GenBank/DDBJ databases">
        <title>In-depth cultivation of the pig gut microbiome towards novel bacterial diversity and tailored functional studies.</title>
        <authorList>
            <person name="Wylensek D."/>
            <person name="Hitch T.C.A."/>
            <person name="Clavel T."/>
        </authorList>
    </citation>
    <scope>NUCLEOTIDE SEQUENCE [LARGE SCALE GENOMIC DNA]</scope>
    <source>
        <strain evidence="3 4">CA-Schmier-601-WT-1</strain>
    </source>
</reference>
<feature type="transmembrane region" description="Helical" evidence="1">
    <location>
        <begin position="539"/>
        <end position="557"/>
    </location>
</feature>
<dbReference type="EMBL" id="VUNC01000002">
    <property type="protein sequence ID" value="MST72358.1"/>
    <property type="molecule type" value="Genomic_DNA"/>
</dbReference>
<evidence type="ECO:0000259" key="2">
    <source>
        <dbReference type="Pfam" id="PF17802"/>
    </source>
</evidence>
<dbReference type="Proteomes" id="UP000469325">
    <property type="component" value="Unassembled WGS sequence"/>
</dbReference>
<keyword evidence="1" id="KW-1133">Transmembrane helix</keyword>
<accession>A0A6N7XMA2</accession>
<keyword evidence="4" id="KW-1185">Reference proteome</keyword>
<evidence type="ECO:0000313" key="3">
    <source>
        <dbReference type="EMBL" id="MST72358.1"/>
    </source>
</evidence>
<dbReference type="AlphaFoldDB" id="A0A6N7XMA2"/>